<evidence type="ECO:0000313" key="2">
    <source>
        <dbReference type="EMBL" id="GAA0454676.1"/>
    </source>
</evidence>
<dbReference type="Gene3D" id="3.40.50.720">
    <property type="entry name" value="NAD(P)-binding Rossmann-like Domain"/>
    <property type="match status" value="1"/>
</dbReference>
<dbReference type="InterPro" id="IPR013120">
    <property type="entry name" value="FAR_NAD-bd"/>
</dbReference>
<organism evidence="2 3">
    <name type="scientific">Streptomyces stramineus</name>
    <dbReference type="NCBI Taxonomy" id="173861"/>
    <lineage>
        <taxon>Bacteria</taxon>
        <taxon>Bacillati</taxon>
        <taxon>Actinomycetota</taxon>
        <taxon>Actinomycetes</taxon>
        <taxon>Kitasatosporales</taxon>
        <taxon>Streptomycetaceae</taxon>
        <taxon>Streptomyces</taxon>
    </lineage>
</organism>
<accession>A0ABN0ZPG5</accession>
<gene>
    <name evidence="2" type="ORF">GCM10009544_16790</name>
</gene>
<name>A0ABN0ZPG5_9ACTN</name>
<dbReference type="Pfam" id="PF07993">
    <property type="entry name" value="NAD_binding_4"/>
    <property type="match status" value="1"/>
</dbReference>
<dbReference type="Proteomes" id="UP001499895">
    <property type="component" value="Unassembled WGS sequence"/>
</dbReference>
<dbReference type="RefSeq" id="WP_344088116.1">
    <property type="nucleotide sequence ID" value="NZ_BAAAHB010000012.1"/>
</dbReference>
<dbReference type="EMBL" id="BAAAHB010000012">
    <property type="protein sequence ID" value="GAA0454676.1"/>
    <property type="molecule type" value="Genomic_DNA"/>
</dbReference>
<dbReference type="PANTHER" id="PTHR11011">
    <property type="entry name" value="MALE STERILITY PROTEIN 2-RELATED"/>
    <property type="match status" value="1"/>
</dbReference>
<evidence type="ECO:0000313" key="3">
    <source>
        <dbReference type="Proteomes" id="UP001499895"/>
    </source>
</evidence>
<evidence type="ECO:0000259" key="1">
    <source>
        <dbReference type="Pfam" id="PF07993"/>
    </source>
</evidence>
<reference evidence="2 3" key="1">
    <citation type="journal article" date="2019" name="Int. J. Syst. Evol. Microbiol.">
        <title>The Global Catalogue of Microorganisms (GCM) 10K type strain sequencing project: providing services to taxonomists for standard genome sequencing and annotation.</title>
        <authorList>
            <consortium name="The Broad Institute Genomics Platform"/>
            <consortium name="The Broad Institute Genome Sequencing Center for Infectious Disease"/>
            <person name="Wu L."/>
            <person name="Ma J."/>
        </authorList>
    </citation>
    <scope>NUCLEOTIDE SEQUENCE [LARGE SCALE GENOMIC DNA]</scope>
    <source>
        <strain evidence="2 3">JCM 10649</strain>
    </source>
</reference>
<dbReference type="InterPro" id="IPR036291">
    <property type="entry name" value="NAD(P)-bd_dom_sf"/>
</dbReference>
<dbReference type="SUPFAM" id="SSF51735">
    <property type="entry name" value="NAD(P)-binding Rossmann-fold domains"/>
    <property type="match status" value="1"/>
</dbReference>
<sequence length="359" mass="37778">MASPRAQTVLLTGASGQVGAPVLRALAAAGYGVVALVHRTDAPGASATVEGDVCRPSLGLPPGQYRELARLVDVVVHCAAATAFRPDAHRTMAVNTHGTERVLAFASHAQARLIHLSSAFVTRAELVRRNIAAYAGAGAEPIYTYLDSKQRAERQVRDAHVPHVIVRPSLVIGDSQTGRMDCLQGVPTLLVAALAGWLKWLPLAPETTVDVVPSDFLARAIVELAADASSSGTVWVTAGSAAPTMGRLVRLLGSGNARRTGQSAGLDLLDPVSSLQRLERWAGGGVGSVRLMRQAVAQSAALHGAEPFPSMDRVLPGITRPTATLIETTWLRTATHLIEHHVPADRRPLLGAQRAKANA</sequence>
<comment type="caution">
    <text evidence="2">The sequence shown here is derived from an EMBL/GenBank/DDBJ whole genome shotgun (WGS) entry which is preliminary data.</text>
</comment>
<keyword evidence="3" id="KW-1185">Reference proteome</keyword>
<protein>
    <recommendedName>
        <fullName evidence="1">Thioester reductase (TE) domain-containing protein</fullName>
    </recommendedName>
</protein>
<proteinExistence type="predicted"/>
<dbReference type="InterPro" id="IPR026055">
    <property type="entry name" value="FAR"/>
</dbReference>
<feature type="domain" description="Thioester reductase (TE)" evidence="1">
    <location>
        <begin position="48"/>
        <end position="221"/>
    </location>
</feature>